<dbReference type="PANTHER" id="PTHR30212">
    <property type="entry name" value="PROTEIN YIIM"/>
    <property type="match status" value="1"/>
</dbReference>
<comment type="caution">
    <text evidence="2">The sequence shown here is derived from an EMBL/GenBank/DDBJ whole genome shotgun (WGS) entry which is preliminary data.</text>
</comment>
<proteinExistence type="predicted"/>
<name>A0A4U1BCH6_9GAMM</name>
<dbReference type="InterPro" id="IPR011037">
    <property type="entry name" value="Pyrv_Knase-like_insert_dom_sf"/>
</dbReference>
<dbReference type="Gene3D" id="2.40.33.20">
    <property type="entry name" value="PK beta-barrel domain-like"/>
    <property type="match status" value="1"/>
</dbReference>
<sequence>MILLTGTRRPFGDGHSAIHKVPASAPLFCTTLGLPGDEVADPRFHGGADRALHYYPAEHYQFWSHYWHSLDLAPSPSPFQAGAFGENLCGHGWSEHDVCVGDRFRLGDTLLEVSEPRCPCHKLNTRFDYSQMALQVQLTHRCGWFFRVIEEGAIAPADPLERVEQDPRRLTLARCNTILYGQPFNRNDLSLLAQHPRLTPVWRNHAKRWIETGVAGGWRKRLFSHPATSQ</sequence>
<dbReference type="Pfam" id="PF03475">
    <property type="entry name" value="YiiM_3-alpha"/>
    <property type="match status" value="1"/>
</dbReference>
<dbReference type="PANTHER" id="PTHR30212:SF2">
    <property type="entry name" value="PROTEIN YIIM"/>
    <property type="match status" value="1"/>
</dbReference>
<dbReference type="SUPFAM" id="SSF50800">
    <property type="entry name" value="PK beta-barrel domain-like"/>
    <property type="match status" value="1"/>
</dbReference>
<feature type="domain" description="MOSC" evidence="1">
    <location>
        <begin position="21"/>
        <end position="163"/>
    </location>
</feature>
<dbReference type="OrthoDB" id="9786134at2"/>
<dbReference type="RefSeq" id="WP_136853400.1">
    <property type="nucleotide sequence ID" value="NZ_SWCI01000006.1"/>
</dbReference>
<dbReference type="Pfam" id="PF03473">
    <property type="entry name" value="MOSC"/>
    <property type="match status" value="1"/>
</dbReference>
<dbReference type="InterPro" id="IPR005163">
    <property type="entry name" value="Tri_helical_YiiM-like"/>
</dbReference>
<gene>
    <name evidence="2" type="ORF">FCL40_11260</name>
</gene>
<dbReference type="PROSITE" id="PS51340">
    <property type="entry name" value="MOSC"/>
    <property type="match status" value="1"/>
</dbReference>
<evidence type="ECO:0000313" key="3">
    <source>
        <dbReference type="Proteomes" id="UP000305674"/>
    </source>
</evidence>
<reference evidence="2 3" key="1">
    <citation type="submission" date="2019-04" db="EMBL/GenBank/DDBJ databases">
        <authorList>
            <person name="Hwang J.C."/>
        </authorList>
    </citation>
    <scope>NUCLEOTIDE SEQUENCE [LARGE SCALE GENOMIC DNA]</scope>
    <source>
        <strain evidence="2 3">IMCC35001</strain>
    </source>
</reference>
<evidence type="ECO:0000259" key="1">
    <source>
        <dbReference type="PROSITE" id="PS51340"/>
    </source>
</evidence>
<keyword evidence="3" id="KW-1185">Reference proteome</keyword>
<dbReference type="GO" id="GO:0030170">
    <property type="term" value="F:pyridoxal phosphate binding"/>
    <property type="evidence" value="ECO:0007669"/>
    <property type="project" value="InterPro"/>
</dbReference>
<dbReference type="InterPro" id="IPR005302">
    <property type="entry name" value="MoCF_Sase_C"/>
</dbReference>
<organism evidence="2 3">
    <name type="scientific">Ferrimonas sediminicola</name>
    <dbReference type="NCBI Taxonomy" id="2569538"/>
    <lineage>
        <taxon>Bacteria</taxon>
        <taxon>Pseudomonadati</taxon>
        <taxon>Pseudomonadota</taxon>
        <taxon>Gammaproteobacteria</taxon>
        <taxon>Alteromonadales</taxon>
        <taxon>Ferrimonadaceae</taxon>
        <taxon>Ferrimonas</taxon>
    </lineage>
</organism>
<protein>
    <submittedName>
        <fullName evidence="2">MOSC domain-containing protein</fullName>
    </submittedName>
</protein>
<evidence type="ECO:0000313" key="2">
    <source>
        <dbReference type="EMBL" id="TKB48723.1"/>
    </source>
</evidence>
<dbReference type="GO" id="GO:0003824">
    <property type="term" value="F:catalytic activity"/>
    <property type="evidence" value="ECO:0007669"/>
    <property type="project" value="InterPro"/>
</dbReference>
<dbReference type="GO" id="GO:0030151">
    <property type="term" value="F:molybdenum ion binding"/>
    <property type="evidence" value="ECO:0007669"/>
    <property type="project" value="InterPro"/>
</dbReference>
<accession>A0A4U1BCH6</accession>
<dbReference type="AlphaFoldDB" id="A0A4U1BCH6"/>
<dbReference type="InterPro" id="IPR052353">
    <property type="entry name" value="Benzoxazolinone_Detox_Enz"/>
</dbReference>
<dbReference type="EMBL" id="SWCI01000006">
    <property type="protein sequence ID" value="TKB48723.1"/>
    <property type="molecule type" value="Genomic_DNA"/>
</dbReference>
<dbReference type="Proteomes" id="UP000305674">
    <property type="component" value="Unassembled WGS sequence"/>
</dbReference>